<keyword evidence="2" id="KW-0812">Transmembrane</keyword>
<organism evidence="3 4">
    <name type="scientific">Calocera cornea HHB12733</name>
    <dbReference type="NCBI Taxonomy" id="1353952"/>
    <lineage>
        <taxon>Eukaryota</taxon>
        <taxon>Fungi</taxon>
        <taxon>Dikarya</taxon>
        <taxon>Basidiomycota</taxon>
        <taxon>Agaricomycotina</taxon>
        <taxon>Dacrymycetes</taxon>
        <taxon>Dacrymycetales</taxon>
        <taxon>Dacrymycetaceae</taxon>
        <taxon>Calocera</taxon>
    </lineage>
</organism>
<feature type="region of interest" description="Disordered" evidence="1">
    <location>
        <begin position="156"/>
        <end position="179"/>
    </location>
</feature>
<evidence type="ECO:0000256" key="2">
    <source>
        <dbReference type="SAM" id="Phobius"/>
    </source>
</evidence>
<feature type="transmembrane region" description="Helical" evidence="2">
    <location>
        <begin position="197"/>
        <end position="223"/>
    </location>
</feature>
<gene>
    <name evidence="3" type="ORF">CALCODRAFT_558385</name>
</gene>
<sequence>MSNSTVSEVVACTDRGITYNPQDAWTINTVAGETATLFVGDETGLRNGYITYTFDEPAFGFEYWGYQRPDGGLFSVCFDCPDEYTDTGDPINFLNASANATDSSVLLYSNYELSYGIHNVTISNLVDARATYEGNYPGGYGQLSVDRFVLISLPNSTTTSDSSSSSVPGTTRGVGASSESSLTSAAAPLQTSKPSSYVGAIAGGVCGGIVALALNALLLWFLLFRAQNRRRAAPVTYGISKDSSPSATTPFLRAEAGCANEVPAMPAPRPRALPRGLDPWRPPQSLDGDAGRPLAAGRPPNKSARYLSAPPVTRHPGLPPSAGAYLPNLHPTRPASGIGSPPAQRDEDAGFLQGDEHDAPILPPDYNAAWARRPTSGLV</sequence>
<proteinExistence type="predicted"/>
<dbReference type="AlphaFoldDB" id="A0A165D1F5"/>
<dbReference type="OrthoDB" id="3359616at2759"/>
<dbReference type="InParanoid" id="A0A165D1F5"/>
<name>A0A165D1F5_9BASI</name>
<feature type="region of interest" description="Disordered" evidence="1">
    <location>
        <begin position="259"/>
        <end position="379"/>
    </location>
</feature>
<feature type="compositionally biased region" description="Low complexity" evidence="1">
    <location>
        <begin position="156"/>
        <end position="166"/>
    </location>
</feature>
<protein>
    <submittedName>
        <fullName evidence="3">Uncharacterized protein</fullName>
    </submittedName>
</protein>
<evidence type="ECO:0000313" key="4">
    <source>
        <dbReference type="Proteomes" id="UP000076842"/>
    </source>
</evidence>
<dbReference type="EMBL" id="KV424087">
    <property type="protein sequence ID" value="KZT51858.1"/>
    <property type="molecule type" value="Genomic_DNA"/>
</dbReference>
<evidence type="ECO:0000313" key="3">
    <source>
        <dbReference type="EMBL" id="KZT51858.1"/>
    </source>
</evidence>
<keyword evidence="2" id="KW-1133">Transmembrane helix</keyword>
<feature type="compositionally biased region" description="Basic and acidic residues" evidence="1">
    <location>
        <begin position="344"/>
        <end position="359"/>
    </location>
</feature>
<dbReference type="Proteomes" id="UP000076842">
    <property type="component" value="Unassembled WGS sequence"/>
</dbReference>
<evidence type="ECO:0000256" key="1">
    <source>
        <dbReference type="SAM" id="MobiDB-lite"/>
    </source>
</evidence>
<keyword evidence="4" id="KW-1185">Reference proteome</keyword>
<dbReference type="STRING" id="1353952.A0A165D1F5"/>
<reference evidence="3 4" key="1">
    <citation type="journal article" date="2016" name="Mol. Biol. Evol.">
        <title>Comparative Genomics of Early-Diverging Mushroom-Forming Fungi Provides Insights into the Origins of Lignocellulose Decay Capabilities.</title>
        <authorList>
            <person name="Nagy L.G."/>
            <person name="Riley R."/>
            <person name="Tritt A."/>
            <person name="Adam C."/>
            <person name="Daum C."/>
            <person name="Floudas D."/>
            <person name="Sun H."/>
            <person name="Yadav J.S."/>
            <person name="Pangilinan J."/>
            <person name="Larsson K.H."/>
            <person name="Matsuura K."/>
            <person name="Barry K."/>
            <person name="Labutti K."/>
            <person name="Kuo R."/>
            <person name="Ohm R.A."/>
            <person name="Bhattacharya S.S."/>
            <person name="Shirouzu T."/>
            <person name="Yoshinaga Y."/>
            <person name="Martin F.M."/>
            <person name="Grigoriev I.V."/>
            <person name="Hibbett D.S."/>
        </authorList>
    </citation>
    <scope>NUCLEOTIDE SEQUENCE [LARGE SCALE GENOMIC DNA]</scope>
    <source>
        <strain evidence="3 4">HHB12733</strain>
    </source>
</reference>
<keyword evidence="2" id="KW-0472">Membrane</keyword>
<accession>A0A165D1F5</accession>